<protein>
    <recommendedName>
        <fullName evidence="4 5">Small ribosomal subunit protein uS2</fullName>
    </recommendedName>
</protein>
<dbReference type="PRINTS" id="PR00395">
    <property type="entry name" value="RIBOSOMALS2"/>
</dbReference>
<dbReference type="InterPro" id="IPR023591">
    <property type="entry name" value="Ribosomal_uS2_flav_dom_sf"/>
</dbReference>
<dbReference type="Pfam" id="PF00318">
    <property type="entry name" value="Ribosomal_S2"/>
    <property type="match status" value="1"/>
</dbReference>
<accession>M6W544</accession>
<dbReference type="InterPro" id="IPR005706">
    <property type="entry name" value="Ribosomal_uS2_bac/mit/plastid"/>
</dbReference>
<comment type="similarity">
    <text evidence="1 5">Belongs to the universal ribosomal protein uS2 family.</text>
</comment>
<organism evidence="7 8">
    <name type="scientific">Leptospira borgpetersenii serovar Pomona str. 200901868</name>
    <dbReference type="NCBI Taxonomy" id="1192866"/>
    <lineage>
        <taxon>Bacteria</taxon>
        <taxon>Pseudomonadati</taxon>
        <taxon>Spirochaetota</taxon>
        <taxon>Spirochaetia</taxon>
        <taxon>Leptospirales</taxon>
        <taxon>Leptospiraceae</taxon>
        <taxon>Leptospira</taxon>
    </lineage>
</organism>
<keyword evidence="3 5" id="KW-0687">Ribonucleoprotein</keyword>
<proteinExistence type="inferred from homology"/>
<dbReference type="Gene3D" id="1.10.287.610">
    <property type="entry name" value="Helix hairpin bin"/>
    <property type="match status" value="1"/>
</dbReference>
<reference evidence="7 8" key="1">
    <citation type="submission" date="2013-01" db="EMBL/GenBank/DDBJ databases">
        <authorList>
            <person name="Harkins D.M."/>
            <person name="Durkin A.S."/>
            <person name="Brinkac L.M."/>
            <person name="Haft D.H."/>
            <person name="Selengut J.D."/>
            <person name="Sanka R."/>
            <person name="DePew J."/>
            <person name="Purushe J."/>
            <person name="Picardeau M."/>
            <person name="Werts C."/>
            <person name="Goarant C."/>
            <person name="Vinetz J.M."/>
            <person name="Sutton G.G."/>
            <person name="Nierman W.C."/>
            <person name="Fouts D.E."/>
        </authorList>
    </citation>
    <scope>NUCLEOTIDE SEQUENCE [LARGE SCALE GENOMIC DNA]</scope>
    <source>
        <strain evidence="7 8">200901868</strain>
    </source>
</reference>
<feature type="region of interest" description="Disordered" evidence="6">
    <location>
        <begin position="259"/>
        <end position="292"/>
    </location>
</feature>
<dbReference type="PROSITE" id="PS00962">
    <property type="entry name" value="RIBOSOMAL_S2_1"/>
    <property type="match status" value="1"/>
</dbReference>
<feature type="compositionally biased region" description="Basic and acidic residues" evidence="6">
    <location>
        <begin position="259"/>
        <end position="272"/>
    </location>
</feature>
<evidence type="ECO:0000313" key="7">
    <source>
        <dbReference type="EMBL" id="EMO64867.1"/>
    </source>
</evidence>
<evidence type="ECO:0000313" key="8">
    <source>
        <dbReference type="Proteomes" id="UP000012159"/>
    </source>
</evidence>
<evidence type="ECO:0000256" key="2">
    <source>
        <dbReference type="ARBA" id="ARBA00022980"/>
    </source>
</evidence>
<sequence>MISMKNLLETGVHFGHQTRKWNPKMAPYVFTARNGIHIIDLQKTVQKAKEAYDALKKLTSEGKKVLFVGTKKQARGAIEREALRSNMFFINNRWPGGLLTNWNTVKKSIARLKKLEAMEADNSFEKEVKTKKEVLTLRRELEKLRKTLGGIKDMATIPEIMFVIDPKKEEIAVKEARKLGLKIFAVVDTNCDPELIDYPIPGNDDAIRAISLFLETMSNAVIEGTGGVVEQPRFSEDLDSEALALEYQGEYDESGKFIMDEDADSKKSKAEEPVIPTAEEPAITTIEVDQNE</sequence>
<dbReference type="Proteomes" id="UP000012159">
    <property type="component" value="Unassembled WGS sequence"/>
</dbReference>
<dbReference type="InterPro" id="IPR018130">
    <property type="entry name" value="Ribosomal_uS2_CS"/>
</dbReference>
<dbReference type="GO" id="GO:0022627">
    <property type="term" value="C:cytosolic small ribosomal subunit"/>
    <property type="evidence" value="ECO:0007669"/>
    <property type="project" value="TreeGrafter"/>
</dbReference>
<dbReference type="NCBIfam" id="TIGR01011">
    <property type="entry name" value="rpsB_bact"/>
    <property type="match status" value="1"/>
</dbReference>
<gene>
    <name evidence="5 7" type="primary">rpsB</name>
    <name evidence="7" type="ORF">LEP1GSC133_2836</name>
</gene>
<dbReference type="AlphaFoldDB" id="M6W544"/>
<dbReference type="GO" id="GO:0006412">
    <property type="term" value="P:translation"/>
    <property type="evidence" value="ECO:0007669"/>
    <property type="project" value="UniProtKB-UniRule"/>
</dbReference>
<dbReference type="PANTHER" id="PTHR12534:SF0">
    <property type="entry name" value="SMALL RIBOSOMAL SUBUNIT PROTEIN US2M"/>
    <property type="match status" value="1"/>
</dbReference>
<evidence type="ECO:0000256" key="6">
    <source>
        <dbReference type="SAM" id="MobiDB-lite"/>
    </source>
</evidence>
<dbReference type="HAMAP" id="MF_00291_B">
    <property type="entry name" value="Ribosomal_uS2_B"/>
    <property type="match status" value="1"/>
</dbReference>
<dbReference type="InterPro" id="IPR001865">
    <property type="entry name" value="Ribosomal_uS2"/>
</dbReference>
<evidence type="ECO:0000256" key="1">
    <source>
        <dbReference type="ARBA" id="ARBA00006242"/>
    </source>
</evidence>
<name>M6W544_LEPBO</name>
<dbReference type="GO" id="GO:0003735">
    <property type="term" value="F:structural constituent of ribosome"/>
    <property type="evidence" value="ECO:0007669"/>
    <property type="project" value="InterPro"/>
</dbReference>
<evidence type="ECO:0000256" key="4">
    <source>
        <dbReference type="ARBA" id="ARBA00035256"/>
    </source>
</evidence>
<dbReference type="PANTHER" id="PTHR12534">
    <property type="entry name" value="30S RIBOSOMAL PROTEIN S2 PROKARYOTIC AND ORGANELLAR"/>
    <property type="match status" value="1"/>
</dbReference>
<dbReference type="FunFam" id="1.10.287.610:FF:000001">
    <property type="entry name" value="30S ribosomal protein S2"/>
    <property type="match status" value="1"/>
</dbReference>
<evidence type="ECO:0000256" key="3">
    <source>
        <dbReference type="ARBA" id="ARBA00023274"/>
    </source>
</evidence>
<evidence type="ECO:0000256" key="5">
    <source>
        <dbReference type="HAMAP-Rule" id="MF_00291"/>
    </source>
</evidence>
<keyword evidence="2 5" id="KW-0689">Ribosomal protein</keyword>
<dbReference type="SUPFAM" id="SSF52313">
    <property type="entry name" value="Ribosomal protein S2"/>
    <property type="match status" value="1"/>
</dbReference>
<dbReference type="Gene3D" id="3.40.50.10490">
    <property type="entry name" value="Glucose-6-phosphate isomerase like protein, domain 1"/>
    <property type="match status" value="1"/>
</dbReference>
<dbReference type="STRING" id="1192866.LEP1GSC133_2836"/>
<dbReference type="EMBL" id="AKWF02000018">
    <property type="protein sequence ID" value="EMO64867.1"/>
    <property type="molecule type" value="Genomic_DNA"/>
</dbReference>
<dbReference type="CDD" id="cd01425">
    <property type="entry name" value="RPS2"/>
    <property type="match status" value="1"/>
</dbReference>
<comment type="caution">
    <text evidence="7">The sequence shown here is derived from an EMBL/GenBank/DDBJ whole genome shotgun (WGS) entry which is preliminary data.</text>
</comment>